<feature type="compositionally biased region" description="Basic and acidic residues" evidence="2">
    <location>
        <begin position="835"/>
        <end position="853"/>
    </location>
</feature>
<evidence type="ECO:0000313" key="4">
    <source>
        <dbReference type="EMBL" id="PNF20622.1"/>
    </source>
</evidence>
<dbReference type="GO" id="GO:0005654">
    <property type="term" value="C:nucleoplasm"/>
    <property type="evidence" value="ECO:0007669"/>
    <property type="project" value="TreeGrafter"/>
</dbReference>
<keyword evidence="5" id="KW-1185">Reference proteome</keyword>
<keyword evidence="1" id="KW-0175">Coiled coil</keyword>
<evidence type="ECO:0000313" key="5">
    <source>
        <dbReference type="Proteomes" id="UP000235965"/>
    </source>
</evidence>
<feature type="compositionally biased region" description="Low complexity" evidence="2">
    <location>
        <begin position="1129"/>
        <end position="1150"/>
    </location>
</feature>
<feature type="coiled-coil region" evidence="1">
    <location>
        <begin position="741"/>
        <end position="818"/>
    </location>
</feature>
<feature type="compositionally biased region" description="Basic and acidic residues" evidence="2">
    <location>
        <begin position="1814"/>
        <end position="1828"/>
    </location>
</feature>
<feature type="compositionally biased region" description="Basic and acidic residues" evidence="2">
    <location>
        <begin position="1274"/>
        <end position="1325"/>
    </location>
</feature>
<dbReference type="OrthoDB" id="10072641at2759"/>
<gene>
    <name evidence="4" type="ORF">B7P43_G04256</name>
</gene>
<feature type="compositionally biased region" description="Acidic residues" evidence="2">
    <location>
        <begin position="1422"/>
        <end position="1431"/>
    </location>
</feature>
<dbReference type="Proteomes" id="UP000235965">
    <property type="component" value="Unassembled WGS sequence"/>
</dbReference>
<feature type="compositionally biased region" description="Low complexity" evidence="2">
    <location>
        <begin position="661"/>
        <end position="671"/>
    </location>
</feature>
<organism evidence="4 5">
    <name type="scientific">Cryptotermes secundus</name>
    <dbReference type="NCBI Taxonomy" id="105785"/>
    <lineage>
        <taxon>Eukaryota</taxon>
        <taxon>Metazoa</taxon>
        <taxon>Ecdysozoa</taxon>
        <taxon>Arthropoda</taxon>
        <taxon>Hexapoda</taxon>
        <taxon>Insecta</taxon>
        <taxon>Pterygota</taxon>
        <taxon>Neoptera</taxon>
        <taxon>Polyneoptera</taxon>
        <taxon>Dictyoptera</taxon>
        <taxon>Blattodea</taxon>
        <taxon>Blattoidea</taxon>
        <taxon>Termitoidae</taxon>
        <taxon>Kalotermitidae</taxon>
        <taxon>Cryptotermitinae</taxon>
        <taxon>Cryptotermes</taxon>
    </lineage>
</organism>
<feature type="compositionally biased region" description="Low complexity" evidence="2">
    <location>
        <begin position="601"/>
        <end position="614"/>
    </location>
</feature>
<dbReference type="InParanoid" id="A0A2J7PWB0"/>
<dbReference type="InterPro" id="IPR036236">
    <property type="entry name" value="Znf_C2H2_sf"/>
</dbReference>
<accession>A0A2J7PWB0</accession>
<evidence type="ECO:0000256" key="2">
    <source>
        <dbReference type="SAM" id="MobiDB-lite"/>
    </source>
</evidence>
<dbReference type="EMBL" id="NEVH01020936">
    <property type="protein sequence ID" value="PNF20622.1"/>
    <property type="molecule type" value="Genomic_DNA"/>
</dbReference>
<evidence type="ECO:0000256" key="1">
    <source>
        <dbReference type="SAM" id="Coils"/>
    </source>
</evidence>
<dbReference type="SUPFAM" id="SSF57667">
    <property type="entry name" value="beta-beta-alpha zinc fingers"/>
    <property type="match status" value="1"/>
</dbReference>
<feature type="compositionally biased region" description="Basic residues" evidence="2">
    <location>
        <begin position="449"/>
        <end position="462"/>
    </location>
</feature>
<feature type="compositionally biased region" description="Polar residues" evidence="2">
    <location>
        <begin position="311"/>
        <end position="322"/>
    </location>
</feature>
<feature type="compositionally biased region" description="Low complexity" evidence="2">
    <location>
        <begin position="712"/>
        <end position="729"/>
    </location>
</feature>
<sequence>MKMEDLDEVAREIEQLENLQDDLYLDDVGAEKPDRTTSFGRGKKYIDLVAMGNGRNVMSRGHGRSKNRQKRGGMSQGMVGKVQSDSADIIDIDVDDLNVIDNWDLDDENDESGAFEDFMLEDGSGSKSAYRSRGVQGLVGFSKRGQFRRGAKAPGTQRQFKAGKSVLPVDSDFRECPLVEDMFDIESKSHHQQSRGSLSHSCWTRDPHDSGHAHHNPRDERSRRNDSLGREDHRSPSFVPHRKDPRLASRQLSDPSDARFGPAWNDPRLAPKQPDVSCSEVSDSIPAPARKDPRLVPQQVLAQHKEESDTSYEPTNEDQLLVQQGEKVSLRSDPRLTIGKQQVDIMRRKGLQNRFGPTRKDPRLAAQLSGLQRREGENKNSDKTSFEKASVVSASQNPISALAPPGVDESNEGLDLKTSGEVQTNRRGPRSPSPPPPPSSSGDHPSPGNRKRDRSPGRRSHHERSLSPLHSRLERSQSPRRRNSRRDRGGSISPRRRDRSLEWRLDRRSESRDRHERSSRRDWSPSPRNRRERSRLSREWSISPRRDRSLSPRRRRSSSDRRDRSMSPRGRHSSYSPPLRSSLTSSRDESWRQSSPTGQLPHQPQYPHVQPPQQSYEVMAPPPPNMYSEGNYGSSSQPGASYGGPSPSIGGPTGPGYHSNYQQYGYDNYYQQPPPPLPPYSGEFVPPTPQPPIWPEGGMVYPDMSQPPPLQLPSASGSVGTVTPSSGGANAATSGQCTVDQKSEEAKKEAIKNELIQQKQALAKQREEYVRKKVLIARELDLLRDQEEELLEEKSRDNDRILKENNKLQLEIQNKLKAINNVIDMLTGIIGDKEEKYMGKGSHRDEPKTEKKKPQTPPETPPQSSSSSDSELEDGQKRADKVDSVSSSRDDKKHAHDGKPVYNYIHYDPEMHWCRVCDVFPRTAKEFLNHLHSAEHKEQTLERKLVDMPWHKVQADLEVPHVMGAPTKRTPIRGLQFFISATAWYCKLCDVWIGDLHCASLHLKSKRHSENYSRFTEQNPHWETDWLADREKAYERCSEERHRLREEQGLLPPGADQPLSLLAPSDAKQFTGYMDAKGVVKEAKSNEKLKKNKDQHKKLKKTCITALDEKVKKNKHRKKKFKSKKLCDSSENSSGSSSSTTSNSSSSSNEQDGDFENEDRSKSIRVAMRKKTKALPVQPVSDEPLGIPFIKAPRSKWDSPEKVSDEKEDREKEERERIGTGKINEEKKNEWERLETERIERKEREHKSKKAGQKSGSNNSDDKLIREWMSTSKDVSDGEKQLLNSIKDKLRQKQVAEKERDHEKKKDERDKNYDDGKGYHEDRRDSKRSRRRSESPLTPSHKSKRLRGSDRSPDDRRERSSRAERYDRYEGSHKSPECVSKRSPSRHESSSSRTDKKPKEADGRIPDKRSETEKKTATKLEDGDEEYEEESAESKFEKQTAESAAKLMKKGKKPAVMAIPKSKLPFIGRMPILKHFAKKKAPLSGKSGDNKAEEEDKKQPPEDPMVQAQYKLEFTNIGGKVHIGPQEPRKSRFDEKPQGAEELELQFMGPKLPPNLVIPTSLGNSETGEAAVGYEDAKPEESLIVNEVQDMEIDDDTSNSDIAHPVIETSPSADIQSSEQSSPKKPLTDIPLPKDFQDALNILFPGSEGAEKKDDSLLISSVSSQSAVIQSGPKPPSMLSNASQMNQGQWAQAIAMGGPSMMPGHGPPSHPMQGYGGSSQVPPQMMGGGGPPMMGSMHGMQGPPPQGPPNMQGPPQGLTGMYGPAGMPGPGPPYGMHGPPRPMMGPPGMQGPPPLQPNMIHGSPQSHGPTMHSHQNESRPPLPKENRIQTKIGNLKKEIPLKKQDVVGGMSADELALLGIDVGDMAAQSF</sequence>
<dbReference type="GO" id="GO:0045892">
    <property type="term" value="P:negative regulation of DNA-templated transcription"/>
    <property type="evidence" value="ECO:0007669"/>
    <property type="project" value="TreeGrafter"/>
</dbReference>
<feature type="region of interest" description="Disordered" evidence="2">
    <location>
        <begin position="1477"/>
        <end position="1505"/>
    </location>
</feature>
<feature type="compositionally biased region" description="Basic and acidic residues" evidence="2">
    <location>
        <begin position="1195"/>
        <end position="1246"/>
    </location>
</feature>
<proteinExistence type="predicted"/>
<feature type="region of interest" description="Disordered" evidence="2">
    <location>
        <begin position="1548"/>
        <end position="1580"/>
    </location>
</feature>
<evidence type="ECO:0000259" key="3">
    <source>
        <dbReference type="SMART" id="SM00451"/>
    </source>
</evidence>
<feature type="compositionally biased region" description="Low complexity" evidence="2">
    <location>
        <begin position="633"/>
        <end position="650"/>
    </location>
</feature>
<comment type="caution">
    <text evidence="4">The sequence shown here is derived from an EMBL/GenBank/DDBJ whole genome shotgun (WGS) entry which is preliminary data.</text>
</comment>
<feature type="region of interest" description="Disordered" evidence="2">
    <location>
        <begin position="1114"/>
        <end position="1455"/>
    </location>
</feature>
<feature type="compositionally biased region" description="Polar residues" evidence="2">
    <location>
        <begin position="1609"/>
        <end position="1623"/>
    </location>
</feature>
<reference evidence="4 5" key="1">
    <citation type="submission" date="2017-12" db="EMBL/GenBank/DDBJ databases">
        <title>Hemimetabolous genomes reveal molecular basis of termite eusociality.</title>
        <authorList>
            <person name="Harrison M.C."/>
            <person name="Jongepier E."/>
            <person name="Robertson H.M."/>
            <person name="Arning N."/>
            <person name="Bitard-Feildel T."/>
            <person name="Chao H."/>
            <person name="Childers C.P."/>
            <person name="Dinh H."/>
            <person name="Doddapaneni H."/>
            <person name="Dugan S."/>
            <person name="Gowin J."/>
            <person name="Greiner C."/>
            <person name="Han Y."/>
            <person name="Hu H."/>
            <person name="Hughes D.S.T."/>
            <person name="Huylmans A.-K."/>
            <person name="Kemena C."/>
            <person name="Kremer L.P.M."/>
            <person name="Lee S.L."/>
            <person name="Lopez-Ezquerra A."/>
            <person name="Mallet L."/>
            <person name="Monroy-Kuhn J.M."/>
            <person name="Moser A."/>
            <person name="Murali S.C."/>
            <person name="Muzny D.M."/>
            <person name="Otani S."/>
            <person name="Piulachs M.-D."/>
            <person name="Poelchau M."/>
            <person name="Qu J."/>
            <person name="Schaub F."/>
            <person name="Wada-Katsumata A."/>
            <person name="Worley K.C."/>
            <person name="Xie Q."/>
            <person name="Ylla G."/>
            <person name="Poulsen M."/>
            <person name="Gibbs R.A."/>
            <person name="Schal C."/>
            <person name="Richards S."/>
            <person name="Belles X."/>
            <person name="Korb J."/>
            <person name="Bornberg-Bauer E."/>
        </authorList>
    </citation>
    <scope>NUCLEOTIDE SEQUENCE [LARGE SCALE GENOMIC DNA]</scope>
    <source>
        <tissue evidence="4">Whole body</tissue>
    </source>
</reference>
<dbReference type="InterPro" id="IPR003604">
    <property type="entry name" value="Matrin/U1-like-C_Znf_C2H2"/>
</dbReference>
<dbReference type="STRING" id="105785.A0A2J7PWB0"/>
<dbReference type="InterPro" id="IPR055309">
    <property type="entry name" value="Znf318-like"/>
</dbReference>
<feature type="compositionally biased region" description="Basic and acidic residues" evidence="2">
    <location>
        <begin position="499"/>
        <end position="523"/>
    </location>
</feature>
<feature type="region of interest" description="Disordered" evidence="2">
    <location>
        <begin position="1592"/>
        <end position="1632"/>
    </location>
</feature>
<feature type="compositionally biased region" description="Basic and acidic residues" evidence="2">
    <location>
        <begin position="1347"/>
        <end position="1421"/>
    </location>
</feature>
<name>A0A2J7PWB0_9NEOP</name>
<feature type="region of interest" description="Disordered" evidence="2">
    <location>
        <begin position="835"/>
        <end position="900"/>
    </location>
</feature>
<feature type="compositionally biased region" description="Polar residues" evidence="2">
    <location>
        <begin position="731"/>
        <end position="740"/>
    </location>
</feature>
<feature type="compositionally biased region" description="Basic and acidic residues" evidence="2">
    <location>
        <begin position="874"/>
        <end position="899"/>
    </location>
</feature>
<dbReference type="PANTHER" id="PTHR15577:SF2">
    <property type="entry name" value="ZINC FINGER PROTEIN 318"/>
    <property type="match status" value="1"/>
</dbReference>
<feature type="region of interest" description="Disordered" evidence="2">
    <location>
        <begin position="187"/>
        <end position="741"/>
    </location>
</feature>
<feature type="compositionally biased region" description="Basic and acidic residues" evidence="2">
    <location>
        <begin position="203"/>
        <end position="247"/>
    </location>
</feature>
<dbReference type="PANTHER" id="PTHR15577">
    <property type="entry name" value="ZINC FINGER CONTAINING PROTEIN"/>
    <property type="match status" value="1"/>
</dbReference>
<feature type="compositionally biased region" description="Basic and acidic residues" evidence="2">
    <location>
        <begin position="372"/>
        <end position="386"/>
    </location>
</feature>
<feature type="compositionally biased region" description="Basic and acidic residues" evidence="2">
    <location>
        <begin position="534"/>
        <end position="550"/>
    </location>
</feature>
<dbReference type="GO" id="GO:0008270">
    <property type="term" value="F:zinc ion binding"/>
    <property type="evidence" value="ECO:0007669"/>
    <property type="project" value="InterPro"/>
</dbReference>
<feature type="region of interest" description="Disordered" evidence="2">
    <location>
        <begin position="56"/>
        <end position="80"/>
    </location>
</feature>
<feature type="compositionally biased region" description="Basic and acidic residues" evidence="2">
    <location>
        <begin position="557"/>
        <end position="566"/>
    </location>
</feature>
<feature type="compositionally biased region" description="Basic residues" evidence="2">
    <location>
        <begin position="1114"/>
        <end position="1124"/>
    </location>
</feature>
<feature type="domain" description="U1-type" evidence="3">
    <location>
        <begin position="909"/>
        <end position="943"/>
    </location>
</feature>
<dbReference type="GO" id="GO:0003676">
    <property type="term" value="F:nucleic acid binding"/>
    <property type="evidence" value="ECO:0007669"/>
    <property type="project" value="InterPro"/>
</dbReference>
<feature type="compositionally biased region" description="Low complexity" evidence="2">
    <location>
        <begin position="573"/>
        <end position="585"/>
    </location>
</feature>
<dbReference type="GO" id="GO:0045893">
    <property type="term" value="P:positive regulation of DNA-templated transcription"/>
    <property type="evidence" value="ECO:0007669"/>
    <property type="project" value="TreeGrafter"/>
</dbReference>
<feature type="compositionally biased region" description="Basic and acidic residues" evidence="2">
    <location>
        <begin position="1488"/>
        <end position="1501"/>
    </location>
</feature>
<feature type="domain" description="U1-type" evidence="3">
    <location>
        <begin position="981"/>
        <end position="1015"/>
    </location>
</feature>
<dbReference type="SMART" id="SM00451">
    <property type="entry name" value="ZnF_U1"/>
    <property type="match status" value="2"/>
</dbReference>
<feature type="compositionally biased region" description="Basic residues" evidence="2">
    <location>
        <begin position="61"/>
        <end position="71"/>
    </location>
</feature>
<protein>
    <recommendedName>
        <fullName evidence="3">U1-type domain-containing protein</fullName>
    </recommendedName>
</protein>
<feature type="region of interest" description="Disordered" evidence="2">
    <location>
        <begin position="1802"/>
        <end position="1836"/>
    </location>
</feature>